<dbReference type="RefSeq" id="WP_115154279.1">
    <property type="nucleotide sequence ID" value="NZ_DBFWLE010000019.1"/>
</dbReference>
<feature type="domain" description="CstA N-terminal" evidence="8">
    <location>
        <begin position="353"/>
        <end position="462"/>
    </location>
</feature>
<evidence type="ECO:0000256" key="2">
    <source>
        <dbReference type="ARBA" id="ARBA00007755"/>
    </source>
</evidence>
<dbReference type="InterPro" id="IPR003706">
    <property type="entry name" value="CstA_N"/>
</dbReference>
<comment type="caution">
    <text evidence="9">The sequence shown here is derived from an EMBL/GenBank/DDBJ whole genome shotgun (WGS) entry which is preliminary data.</text>
</comment>
<feature type="transmembrane region" description="Helical" evidence="7">
    <location>
        <begin position="480"/>
        <end position="501"/>
    </location>
</feature>
<dbReference type="Pfam" id="PF02554">
    <property type="entry name" value="CstA"/>
    <property type="match status" value="3"/>
</dbReference>
<evidence type="ECO:0000256" key="6">
    <source>
        <dbReference type="ARBA" id="ARBA00023136"/>
    </source>
</evidence>
<feature type="transmembrane region" description="Helical" evidence="7">
    <location>
        <begin position="448"/>
        <end position="468"/>
    </location>
</feature>
<keyword evidence="3" id="KW-1003">Cell membrane</keyword>
<evidence type="ECO:0000259" key="8">
    <source>
        <dbReference type="Pfam" id="PF02554"/>
    </source>
</evidence>
<evidence type="ECO:0000256" key="4">
    <source>
        <dbReference type="ARBA" id="ARBA00022692"/>
    </source>
</evidence>
<keyword evidence="6 7" id="KW-0472">Membrane</keyword>
<feature type="transmembrane region" description="Helical" evidence="7">
    <location>
        <begin position="125"/>
        <end position="147"/>
    </location>
</feature>
<feature type="domain" description="CstA N-terminal" evidence="8">
    <location>
        <begin position="5"/>
        <end position="142"/>
    </location>
</feature>
<feature type="transmembrane region" description="Helical" evidence="7">
    <location>
        <begin position="275"/>
        <end position="299"/>
    </location>
</feature>
<evidence type="ECO:0000313" key="9">
    <source>
        <dbReference type="EMBL" id="SUB96587.1"/>
    </source>
</evidence>
<proteinExistence type="inferred from homology"/>
<feature type="domain" description="CstA N-terminal" evidence="8">
    <location>
        <begin position="147"/>
        <end position="294"/>
    </location>
</feature>
<organism evidence="9 10">
    <name type="scientific">Segatella buccae</name>
    <dbReference type="NCBI Taxonomy" id="28126"/>
    <lineage>
        <taxon>Bacteria</taxon>
        <taxon>Pseudomonadati</taxon>
        <taxon>Bacteroidota</taxon>
        <taxon>Bacteroidia</taxon>
        <taxon>Bacteroidales</taxon>
        <taxon>Prevotellaceae</taxon>
        <taxon>Segatella</taxon>
    </lineage>
</organism>
<dbReference type="InterPro" id="IPR051605">
    <property type="entry name" value="CstA"/>
</dbReference>
<dbReference type="EMBL" id="UGTJ01000002">
    <property type="protein sequence ID" value="SUB96587.1"/>
    <property type="molecule type" value="Genomic_DNA"/>
</dbReference>
<feature type="transmembrane region" description="Helical" evidence="7">
    <location>
        <begin position="344"/>
        <end position="363"/>
    </location>
</feature>
<reference evidence="9 10" key="1">
    <citation type="submission" date="2018-06" db="EMBL/GenBank/DDBJ databases">
        <authorList>
            <consortium name="Pathogen Informatics"/>
            <person name="Doyle S."/>
        </authorList>
    </citation>
    <scope>NUCLEOTIDE SEQUENCE [LARGE SCALE GENOMIC DNA]</scope>
    <source>
        <strain evidence="9 10">NCTC13063</strain>
    </source>
</reference>
<dbReference type="GO" id="GO:0005886">
    <property type="term" value="C:plasma membrane"/>
    <property type="evidence" value="ECO:0007669"/>
    <property type="project" value="UniProtKB-SubCell"/>
</dbReference>
<accession>A0AAQ1ZLD1</accession>
<evidence type="ECO:0000256" key="5">
    <source>
        <dbReference type="ARBA" id="ARBA00022989"/>
    </source>
</evidence>
<feature type="transmembrane region" description="Helical" evidence="7">
    <location>
        <begin position="182"/>
        <end position="203"/>
    </location>
</feature>
<feature type="transmembrane region" description="Helical" evidence="7">
    <location>
        <begin position="421"/>
        <end position="441"/>
    </location>
</feature>
<keyword evidence="4 7" id="KW-0812">Transmembrane</keyword>
<sequence>MITLGLSLLALLVGYLIYGKFVARVFGPDDRPTPAVAKADGVDFVPLPTWKIFMIQFLNIAGTGPIFGAIMGAWYGPAAYLWIVLGCVFAGAVHDYLSGMLSVRHEGANLPELVGAYLGRNTRRLMLVFSVLLLMMVGVVFVYSPAIILETLAGTKMEWIVAIFIYYIVATMLPIDKIIGKIYPLFAFSLLFMAAALLVGLLVKQPDLPELWTATAAANSNVPAALLGADSFMGTNPLFPCLFITIACGAISGFHATQSPLMARCMKHEKLGRPIFYGAMITEGLVALIWATVSMYFFYYGGWREVVGSEGVEAFLAQYAAGDGKTLVQYFDAPTVVKLVCENWLGMAGGILALLGVVAAPITSGDTAFRSARLIIAEAIHVGQRSIKNRLAICVPMFAAAVALLVWQMENPNGFNIIWQYFGWANQTLSVFTLWTITVYLTQRRKPFVITLVPALFMTTVCSTFLFVSPQAFGRFLPATVGYGLGAAALVTACVWFLMWYRRSIAEQ</sequence>
<comment type="similarity">
    <text evidence="2">Belongs to the peptide transporter carbon starvation (CstA) (TC 2.A.114) family.</text>
</comment>
<feature type="transmembrane region" description="Helical" evidence="7">
    <location>
        <begin position="159"/>
        <end position="175"/>
    </location>
</feature>
<gene>
    <name evidence="9" type="primary">cstA</name>
    <name evidence="9" type="ORF">NCTC13063_02351</name>
</gene>
<evidence type="ECO:0000256" key="7">
    <source>
        <dbReference type="SAM" id="Phobius"/>
    </source>
</evidence>
<dbReference type="PANTHER" id="PTHR30252:SF4">
    <property type="entry name" value="CARBON STARVATION"/>
    <property type="match status" value="1"/>
</dbReference>
<dbReference type="GO" id="GO:0009267">
    <property type="term" value="P:cellular response to starvation"/>
    <property type="evidence" value="ECO:0007669"/>
    <property type="project" value="InterPro"/>
</dbReference>
<evidence type="ECO:0000256" key="3">
    <source>
        <dbReference type="ARBA" id="ARBA00022475"/>
    </source>
</evidence>
<dbReference type="PANTHER" id="PTHR30252">
    <property type="entry name" value="INNER MEMBRANE PEPTIDE TRANSPORTER"/>
    <property type="match status" value="1"/>
</dbReference>
<feature type="transmembrane region" description="Helical" evidence="7">
    <location>
        <begin position="237"/>
        <end position="254"/>
    </location>
</feature>
<evidence type="ECO:0000256" key="1">
    <source>
        <dbReference type="ARBA" id="ARBA00004651"/>
    </source>
</evidence>
<dbReference type="Proteomes" id="UP000255283">
    <property type="component" value="Unassembled WGS sequence"/>
</dbReference>
<feature type="transmembrane region" description="Helical" evidence="7">
    <location>
        <begin position="391"/>
        <end position="409"/>
    </location>
</feature>
<protein>
    <submittedName>
        <fullName evidence="9">Carbon starvation protein A</fullName>
    </submittedName>
</protein>
<keyword evidence="5 7" id="KW-1133">Transmembrane helix</keyword>
<name>A0AAQ1ZLD1_9BACT</name>
<dbReference type="AlphaFoldDB" id="A0AAQ1ZLD1"/>
<evidence type="ECO:0000313" key="10">
    <source>
        <dbReference type="Proteomes" id="UP000255283"/>
    </source>
</evidence>
<comment type="subcellular location">
    <subcellularLocation>
        <location evidence="1">Cell membrane</location>
        <topology evidence="1">Multi-pass membrane protein</topology>
    </subcellularLocation>
</comment>